<protein>
    <submittedName>
        <fullName evidence="1">Uncharacterized protein</fullName>
    </submittedName>
</protein>
<sequence>MVMHGTFVNSGNVIWEHMDSLLRNLQDPALPFDDIGLLLLQWFDNVVLVLSFWFSHNFRPSSQQCLHVFSQPLSTRIELT</sequence>
<reference evidence="2" key="2">
    <citation type="submission" date="2015-01" db="EMBL/GenBank/DDBJ databases">
        <title>Evolutionary Origins and Diversification of the Mycorrhizal Mutualists.</title>
        <authorList>
            <consortium name="DOE Joint Genome Institute"/>
            <consortium name="Mycorrhizal Genomics Consortium"/>
            <person name="Kohler A."/>
            <person name="Kuo A."/>
            <person name="Nagy L.G."/>
            <person name="Floudas D."/>
            <person name="Copeland A."/>
            <person name="Barry K.W."/>
            <person name="Cichocki N."/>
            <person name="Veneault-Fourrey C."/>
            <person name="LaButti K."/>
            <person name="Lindquist E.A."/>
            <person name="Lipzen A."/>
            <person name="Lundell T."/>
            <person name="Morin E."/>
            <person name="Murat C."/>
            <person name="Riley R."/>
            <person name="Ohm R."/>
            <person name="Sun H."/>
            <person name="Tunlid A."/>
            <person name="Henrissat B."/>
            <person name="Grigoriev I.V."/>
            <person name="Hibbett D.S."/>
            <person name="Martin F."/>
        </authorList>
    </citation>
    <scope>NUCLEOTIDE SEQUENCE [LARGE SCALE GENOMIC DNA]</scope>
    <source>
        <strain evidence="2">F 1598</strain>
    </source>
</reference>
<accession>A0A0C3BNT9</accession>
<gene>
    <name evidence="1" type="ORF">PILCRDRAFT_248375</name>
</gene>
<dbReference type="InParanoid" id="A0A0C3BNT9"/>
<dbReference type="EMBL" id="KN832977">
    <property type="protein sequence ID" value="KIM88128.1"/>
    <property type="molecule type" value="Genomic_DNA"/>
</dbReference>
<dbReference type="Proteomes" id="UP000054166">
    <property type="component" value="Unassembled WGS sequence"/>
</dbReference>
<reference evidence="1 2" key="1">
    <citation type="submission" date="2014-04" db="EMBL/GenBank/DDBJ databases">
        <authorList>
            <consortium name="DOE Joint Genome Institute"/>
            <person name="Kuo A."/>
            <person name="Tarkka M."/>
            <person name="Buscot F."/>
            <person name="Kohler A."/>
            <person name="Nagy L.G."/>
            <person name="Floudas D."/>
            <person name="Copeland A."/>
            <person name="Barry K.W."/>
            <person name="Cichocki N."/>
            <person name="Veneault-Fourrey C."/>
            <person name="LaButti K."/>
            <person name="Lindquist E.A."/>
            <person name="Lipzen A."/>
            <person name="Lundell T."/>
            <person name="Morin E."/>
            <person name="Murat C."/>
            <person name="Sun H."/>
            <person name="Tunlid A."/>
            <person name="Henrissat B."/>
            <person name="Grigoriev I.V."/>
            <person name="Hibbett D.S."/>
            <person name="Martin F."/>
            <person name="Nordberg H.P."/>
            <person name="Cantor M.N."/>
            <person name="Hua S.X."/>
        </authorList>
    </citation>
    <scope>NUCLEOTIDE SEQUENCE [LARGE SCALE GENOMIC DNA]</scope>
    <source>
        <strain evidence="1 2">F 1598</strain>
    </source>
</reference>
<dbReference type="HOGENOM" id="CLU_2590594_0_0_1"/>
<proteinExistence type="predicted"/>
<dbReference type="AlphaFoldDB" id="A0A0C3BNT9"/>
<evidence type="ECO:0000313" key="1">
    <source>
        <dbReference type="EMBL" id="KIM88128.1"/>
    </source>
</evidence>
<name>A0A0C3BNT9_PILCF</name>
<organism evidence="1 2">
    <name type="scientific">Piloderma croceum (strain F 1598)</name>
    <dbReference type="NCBI Taxonomy" id="765440"/>
    <lineage>
        <taxon>Eukaryota</taxon>
        <taxon>Fungi</taxon>
        <taxon>Dikarya</taxon>
        <taxon>Basidiomycota</taxon>
        <taxon>Agaricomycotina</taxon>
        <taxon>Agaricomycetes</taxon>
        <taxon>Agaricomycetidae</taxon>
        <taxon>Atheliales</taxon>
        <taxon>Atheliaceae</taxon>
        <taxon>Piloderma</taxon>
    </lineage>
</organism>
<keyword evidence="2" id="KW-1185">Reference proteome</keyword>
<evidence type="ECO:0000313" key="2">
    <source>
        <dbReference type="Proteomes" id="UP000054166"/>
    </source>
</evidence>